<dbReference type="AlphaFoldDB" id="A0A4P9Y538"/>
<sequence length="178" mass="19611">MWEWFWRVPSKRGICAQGVLPQQDLSGSELGPRLPFPTALGNRTIVVGVLLLDSECSPMKEYDAIWSGRHRGPEDGLIGKESEREERCIGNAPVSDEAQMRYHAPPVFKDRGGEGMKEGGILSDTPPFMEPWGDGMGTVLHLRLRGGDIIALFLKVPQGESVGRKANPRPKGNHQLSL</sequence>
<proteinExistence type="predicted"/>
<protein>
    <submittedName>
        <fullName evidence="1">Uncharacterized protein</fullName>
    </submittedName>
</protein>
<dbReference type="Proteomes" id="UP000267251">
    <property type="component" value="Unassembled WGS sequence"/>
</dbReference>
<reference evidence="2" key="1">
    <citation type="journal article" date="2018" name="Nat. Microbiol.">
        <title>Leveraging single-cell genomics to expand the fungal tree of life.</title>
        <authorList>
            <person name="Ahrendt S.R."/>
            <person name="Quandt C.A."/>
            <person name="Ciobanu D."/>
            <person name="Clum A."/>
            <person name="Salamov A."/>
            <person name="Andreopoulos B."/>
            <person name="Cheng J.F."/>
            <person name="Woyke T."/>
            <person name="Pelin A."/>
            <person name="Henrissat B."/>
            <person name="Reynolds N.K."/>
            <person name="Benny G.L."/>
            <person name="Smith M.E."/>
            <person name="James T.Y."/>
            <person name="Grigoriev I.V."/>
        </authorList>
    </citation>
    <scope>NUCLEOTIDE SEQUENCE [LARGE SCALE GENOMIC DNA]</scope>
</reference>
<gene>
    <name evidence="1" type="ORF">BJ684DRAFT_15822</name>
</gene>
<accession>A0A4P9Y538</accession>
<evidence type="ECO:0000313" key="1">
    <source>
        <dbReference type="EMBL" id="RKP13812.1"/>
    </source>
</evidence>
<name>A0A4P9Y538_9FUNG</name>
<dbReference type="EMBL" id="KZ987939">
    <property type="protein sequence ID" value="RKP13812.1"/>
    <property type="molecule type" value="Genomic_DNA"/>
</dbReference>
<evidence type="ECO:0000313" key="2">
    <source>
        <dbReference type="Proteomes" id="UP000267251"/>
    </source>
</evidence>
<organism evidence="1 2">
    <name type="scientific">Piptocephalis cylindrospora</name>
    <dbReference type="NCBI Taxonomy" id="1907219"/>
    <lineage>
        <taxon>Eukaryota</taxon>
        <taxon>Fungi</taxon>
        <taxon>Fungi incertae sedis</taxon>
        <taxon>Zoopagomycota</taxon>
        <taxon>Zoopagomycotina</taxon>
        <taxon>Zoopagomycetes</taxon>
        <taxon>Zoopagales</taxon>
        <taxon>Piptocephalidaceae</taxon>
        <taxon>Piptocephalis</taxon>
    </lineage>
</organism>
<keyword evidence="2" id="KW-1185">Reference proteome</keyword>